<name>A0A232FNM8_9HYME</name>
<evidence type="ECO:0000313" key="2">
    <source>
        <dbReference type="Proteomes" id="UP000215335"/>
    </source>
</evidence>
<keyword evidence="2" id="KW-1185">Reference proteome</keyword>
<accession>A0A232FNM8</accession>
<organism evidence="1 2">
    <name type="scientific">Trichomalopsis sarcophagae</name>
    <dbReference type="NCBI Taxonomy" id="543379"/>
    <lineage>
        <taxon>Eukaryota</taxon>
        <taxon>Metazoa</taxon>
        <taxon>Ecdysozoa</taxon>
        <taxon>Arthropoda</taxon>
        <taxon>Hexapoda</taxon>
        <taxon>Insecta</taxon>
        <taxon>Pterygota</taxon>
        <taxon>Neoptera</taxon>
        <taxon>Endopterygota</taxon>
        <taxon>Hymenoptera</taxon>
        <taxon>Apocrita</taxon>
        <taxon>Proctotrupomorpha</taxon>
        <taxon>Chalcidoidea</taxon>
        <taxon>Pteromalidae</taxon>
        <taxon>Pteromalinae</taxon>
        <taxon>Trichomalopsis</taxon>
    </lineage>
</organism>
<proteinExistence type="predicted"/>
<dbReference type="EMBL" id="NNAY01000005">
    <property type="protein sequence ID" value="OXU32173.1"/>
    <property type="molecule type" value="Genomic_DNA"/>
</dbReference>
<sequence length="132" mass="15196">MASKDDAYVVLNYYLGTLVEFNKILIRNATVVPAKKYTKSNQSFEINLQTFSTIVSYGEFKWKDSQISHITFDEILTTKGHVRNSLLLKVNNKDQIKVINDVPLHLINLLQISEIFINKSFYGVDPQKNIKN</sequence>
<comment type="caution">
    <text evidence="1">The sequence shown here is derived from an EMBL/GenBank/DDBJ whole genome shotgun (WGS) entry which is preliminary data.</text>
</comment>
<reference evidence="1 2" key="1">
    <citation type="journal article" date="2017" name="Curr. Biol.">
        <title>The Evolution of Venom by Co-option of Single-Copy Genes.</title>
        <authorList>
            <person name="Martinson E.O."/>
            <person name="Mrinalini"/>
            <person name="Kelkar Y.D."/>
            <person name="Chang C.H."/>
            <person name="Werren J.H."/>
        </authorList>
    </citation>
    <scope>NUCLEOTIDE SEQUENCE [LARGE SCALE GENOMIC DNA]</scope>
    <source>
        <strain evidence="1 2">Alberta</strain>
        <tissue evidence="1">Whole body</tissue>
    </source>
</reference>
<dbReference type="AlphaFoldDB" id="A0A232FNM8"/>
<dbReference type="Proteomes" id="UP000215335">
    <property type="component" value="Unassembled WGS sequence"/>
</dbReference>
<protein>
    <submittedName>
        <fullName evidence="1">Uncharacterized protein</fullName>
    </submittedName>
</protein>
<evidence type="ECO:0000313" key="1">
    <source>
        <dbReference type="EMBL" id="OXU32173.1"/>
    </source>
</evidence>
<gene>
    <name evidence="1" type="ORF">TSAR_012302</name>
</gene>